<comment type="caution">
    <text evidence="1">The sequence shown here is derived from an EMBL/GenBank/DDBJ whole genome shotgun (WGS) entry which is preliminary data.</text>
</comment>
<name>E6QLV2_9ZZZZ</name>
<proteinExistence type="predicted"/>
<sequence length="57" mass="6756">MFIHQVPEKIARQTHHIRRNSLFPHGDTILKPKPMLVDEKQLDTKTLSVFRLVLPKR</sequence>
<dbReference type="AlphaFoldDB" id="E6QLV2"/>
<evidence type="ECO:0000313" key="1">
    <source>
        <dbReference type="EMBL" id="CBI08223.1"/>
    </source>
</evidence>
<organism evidence="1">
    <name type="scientific">mine drainage metagenome</name>
    <dbReference type="NCBI Taxonomy" id="410659"/>
    <lineage>
        <taxon>unclassified sequences</taxon>
        <taxon>metagenomes</taxon>
        <taxon>ecological metagenomes</taxon>
    </lineage>
</organism>
<reference evidence="1" key="1">
    <citation type="submission" date="2009-10" db="EMBL/GenBank/DDBJ databases">
        <title>Diversity of trophic interactions inside an arsenic-rich microbial ecosystem.</title>
        <authorList>
            <person name="Bertin P.N."/>
            <person name="Heinrich-Salmeron A."/>
            <person name="Pelletier E."/>
            <person name="Goulhen-Chollet F."/>
            <person name="Arsene-Ploetze F."/>
            <person name="Gallien S."/>
            <person name="Calteau A."/>
            <person name="Vallenet D."/>
            <person name="Casiot C."/>
            <person name="Chane-Woon-Ming B."/>
            <person name="Giloteaux L."/>
            <person name="Barakat M."/>
            <person name="Bonnefoy V."/>
            <person name="Bruneel O."/>
            <person name="Chandler M."/>
            <person name="Cleiss J."/>
            <person name="Duran R."/>
            <person name="Elbaz-Poulichet F."/>
            <person name="Fonknechten N."/>
            <person name="Lauga B."/>
            <person name="Mornico D."/>
            <person name="Ortet P."/>
            <person name="Schaeffer C."/>
            <person name="Siguier P."/>
            <person name="Alexander Thil Smith A."/>
            <person name="Van Dorsselaer A."/>
            <person name="Weissenbach J."/>
            <person name="Medigue C."/>
            <person name="Le Paslier D."/>
        </authorList>
    </citation>
    <scope>NUCLEOTIDE SEQUENCE</scope>
</reference>
<dbReference type="EMBL" id="CABQ01000196">
    <property type="protein sequence ID" value="CBI08223.1"/>
    <property type="molecule type" value="Genomic_DNA"/>
</dbReference>
<protein>
    <submittedName>
        <fullName evidence="1">Uncharacterized protein</fullName>
    </submittedName>
</protein>
<accession>E6QLV2</accession>
<gene>
    <name evidence="1" type="ORF">CARN6_1670</name>
</gene>